<accession>A0A1Z5JTC4</accession>
<evidence type="ECO:0000256" key="1">
    <source>
        <dbReference type="ARBA" id="ARBA00022737"/>
    </source>
</evidence>
<dbReference type="PROSITE" id="PS50088">
    <property type="entry name" value="ANK_REPEAT"/>
    <property type="match status" value="1"/>
</dbReference>
<keyword evidence="2 3" id="KW-0040">ANK repeat</keyword>
<feature type="chain" id="PRO_5012645041" evidence="4">
    <location>
        <begin position="22"/>
        <end position="429"/>
    </location>
</feature>
<feature type="repeat" description="ANK" evidence="3">
    <location>
        <begin position="357"/>
        <end position="389"/>
    </location>
</feature>
<dbReference type="InParanoid" id="A0A1Z5JTC4"/>
<dbReference type="Pfam" id="PF12796">
    <property type="entry name" value="Ank_2"/>
    <property type="match status" value="1"/>
</dbReference>
<dbReference type="EMBL" id="BDSP01000114">
    <property type="protein sequence ID" value="GAX17189.1"/>
    <property type="molecule type" value="Genomic_DNA"/>
</dbReference>
<feature type="signal peptide" evidence="4">
    <location>
        <begin position="1"/>
        <end position="21"/>
    </location>
</feature>
<dbReference type="Proteomes" id="UP000198406">
    <property type="component" value="Unassembled WGS sequence"/>
</dbReference>
<dbReference type="PANTHER" id="PTHR24171:SF9">
    <property type="entry name" value="ANKYRIN REPEAT DOMAIN-CONTAINING PROTEIN 39"/>
    <property type="match status" value="1"/>
</dbReference>
<keyword evidence="6" id="KW-1185">Reference proteome</keyword>
<sequence length="429" mass="48282">MWHRLFSFAALIILLQKDADAQDASYGVDCSFPIFSKDLKCGDLLGDRKAVYDEFMDGCRKFYGAKGNRCDTTEDDRIAMDIYQPQSMVNYTSTGFKKIKAPKAVMDLLLDHWNKNKQDRKEERWPAGNIYVNHWSSPTYMVSVEDHSLRGGGYKLKTDIWDAVKSTIEEWTGMEQNPISMYGIRVYTDGAILNPHADRLPLVSSCIINVAQDVDEPWPLEVYDRNNNAVNVTMEPGDMVLYESGSLIHGRPFALKGKYFANIFIHFEPTGRRLHDNSDEYLDDLDSFLPPYVIPDSPGAAEWSKKNPQGWKKPTPSAPIQQINSPESHYAAAHGDLSRLESALQKDHRLLHKKDNNGWLPLHEATRAGHQDVVEFLIKNGADINARTGRTGEGSTPLNLALAYHGPDHDLCKYLQSLGAANLPDNGEL</sequence>
<dbReference type="AlphaFoldDB" id="A0A1Z5JTC4"/>
<proteinExistence type="predicted"/>
<dbReference type="SMART" id="SM00248">
    <property type="entry name" value="ANK"/>
    <property type="match status" value="2"/>
</dbReference>
<dbReference type="OrthoDB" id="194358at2759"/>
<evidence type="ECO:0000256" key="2">
    <source>
        <dbReference type="ARBA" id="ARBA00023043"/>
    </source>
</evidence>
<evidence type="ECO:0000313" key="6">
    <source>
        <dbReference type="Proteomes" id="UP000198406"/>
    </source>
</evidence>
<dbReference type="InterPro" id="IPR036770">
    <property type="entry name" value="Ankyrin_rpt-contain_sf"/>
</dbReference>
<dbReference type="InterPro" id="IPR002110">
    <property type="entry name" value="Ankyrin_rpt"/>
</dbReference>
<comment type="caution">
    <text evidence="5">The sequence shown here is derived from an EMBL/GenBank/DDBJ whole genome shotgun (WGS) entry which is preliminary data.</text>
</comment>
<dbReference type="PANTHER" id="PTHR24171">
    <property type="entry name" value="ANKYRIN REPEAT DOMAIN-CONTAINING PROTEIN 39-RELATED"/>
    <property type="match status" value="1"/>
</dbReference>
<dbReference type="Gene3D" id="1.25.40.20">
    <property type="entry name" value="Ankyrin repeat-containing domain"/>
    <property type="match status" value="1"/>
</dbReference>
<evidence type="ECO:0000313" key="5">
    <source>
        <dbReference type="EMBL" id="GAX17189.1"/>
    </source>
</evidence>
<evidence type="ECO:0000256" key="4">
    <source>
        <dbReference type="SAM" id="SignalP"/>
    </source>
</evidence>
<protein>
    <submittedName>
        <fullName evidence="5">Uncharacterized protein</fullName>
    </submittedName>
</protein>
<gene>
    <name evidence="5" type="ORF">FisN_10Lh037</name>
</gene>
<organism evidence="5 6">
    <name type="scientific">Fistulifera solaris</name>
    <name type="common">Oleaginous diatom</name>
    <dbReference type="NCBI Taxonomy" id="1519565"/>
    <lineage>
        <taxon>Eukaryota</taxon>
        <taxon>Sar</taxon>
        <taxon>Stramenopiles</taxon>
        <taxon>Ochrophyta</taxon>
        <taxon>Bacillariophyta</taxon>
        <taxon>Bacillariophyceae</taxon>
        <taxon>Bacillariophycidae</taxon>
        <taxon>Naviculales</taxon>
        <taxon>Naviculaceae</taxon>
        <taxon>Fistulifera</taxon>
    </lineage>
</organism>
<dbReference type="SUPFAM" id="SSF48403">
    <property type="entry name" value="Ankyrin repeat"/>
    <property type="match status" value="1"/>
</dbReference>
<evidence type="ECO:0000256" key="3">
    <source>
        <dbReference type="PROSITE-ProRule" id="PRU00023"/>
    </source>
</evidence>
<reference evidence="5 6" key="1">
    <citation type="journal article" date="2015" name="Plant Cell">
        <title>Oil accumulation by the oleaginous diatom Fistulifera solaris as revealed by the genome and transcriptome.</title>
        <authorList>
            <person name="Tanaka T."/>
            <person name="Maeda Y."/>
            <person name="Veluchamy A."/>
            <person name="Tanaka M."/>
            <person name="Abida H."/>
            <person name="Marechal E."/>
            <person name="Bowler C."/>
            <person name="Muto M."/>
            <person name="Sunaga Y."/>
            <person name="Tanaka M."/>
            <person name="Yoshino T."/>
            <person name="Taniguchi T."/>
            <person name="Fukuda Y."/>
            <person name="Nemoto M."/>
            <person name="Matsumoto M."/>
            <person name="Wong P.S."/>
            <person name="Aburatani S."/>
            <person name="Fujibuchi W."/>
        </authorList>
    </citation>
    <scope>NUCLEOTIDE SEQUENCE [LARGE SCALE GENOMIC DNA]</scope>
    <source>
        <strain evidence="5 6">JPCC DA0580</strain>
    </source>
</reference>
<keyword evidence="4" id="KW-0732">Signal</keyword>
<keyword evidence="1" id="KW-0677">Repeat</keyword>
<name>A0A1Z5JTC4_FISSO</name>
<dbReference type="PROSITE" id="PS50297">
    <property type="entry name" value="ANK_REP_REGION"/>
    <property type="match status" value="1"/>
</dbReference>